<evidence type="ECO:0000313" key="2">
    <source>
        <dbReference type="Proteomes" id="UP001281761"/>
    </source>
</evidence>
<comment type="caution">
    <text evidence="1">The sequence shown here is derived from an EMBL/GenBank/DDBJ whole genome shotgun (WGS) entry which is preliminary data.</text>
</comment>
<protein>
    <submittedName>
        <fullName evidence="1">Uncharacterized protein</fullName>
    </submittedName>
</protein>
<name>A0ABQ9WKA9_9EUKA</name>
<evidence type="ECO:0000313" key="1">
    <source>
        <dbReference type="EMBL" id="KAK2939900.1"/>
    </source>
</evidence>
<proteinExistence type="predicted"/>
<organism evidence="1 2">
    <name type="scientific">Blattamonas nauphoetae</name>
    <dbReference type="NCBI Taxonomy" id="2049346"/>
    <lineage>
        <taxon>Eukaryota</taxon>
        <taxon>Metamonada</taxon>
        <taxon>Preaxostyla</taxon>
        <taxon>Oxymonadida</taxon>
        <taxon>Blattamonas</taxon>
    </lineage>
</organism>
<keyword evidence="2" id="KW-1185">Reference proteome</keyword>
<dbReference type="Proteomes" id="UP001281761">
    <property type="component" value="Unassembled WGS sequence"/>
</dbReference>
<accession>A0ABQ9WKA9</accession>
<sequence>MAITSCLSYVEDDDDVWTLLNNIKDSLREWKNYGPEVVQCGQRMMQALFSEGFEDTRTEAAERQERTLCSLSLLSNIIIVTGTEPQTPIRNLRSQLKMTLLVCMGTTLHGIIVCAEEIVAQLIPAVRKRAHILKR</sequence>
<dbReference type="EMBL" id="JARBJD010000810">
    <property type="protein sequence ID" value="KAK2939900.1"/>
    <property type="molecule type" value="Genomic_DNA"/>
</dbReference>
<reference evidence="1 2" key="1">
    <citation type="journal article" date="2022" name="bioRxiv">
        <title>Genomics of Preaxostyla Flagellates Illuminates Evolutionary Transitions and the Path Towards Mitochondrial Loss.</title>
        <authorList>
            <person name="Novak L.V.F."/>
            <person name="Treitli S.C."/>
            <person name="Pyrih J."/>
            <person name="Halakuc P."/>
            <person name="Pipaliya S.V."/>
            <person name="Vacek V."/>
            <person name="Brzon O."/>
            <person name="Soukal P."/>
            <person name="Eme L."/>
            <person name="Dacks J.B."/>
            <person name="Karnkowska A."/>
            <person name="Elias M."/>
            <person name="Hampl V."/>
        </authorList>
    </citation>
    <scope>NUCLEOTIDE SEQUENCE [LARGE SCALE GENOMIC DNA]</scope>
    <source>
        <strain evidence="1">NAU3</strain>
        <tissue evidence="1">Gut</tissue>
    </source>
</reference>
<gene>
    <name evidence="1" type="ORF">BLNAU_25194</name>
</gene>